<reference evidence="2" key="1">
    <citation type="submission" date="2025-08" db="UniProtKB">
        <authorList>
            <consortium name="RefSeq"/>
        </authorList>
    </citation>
    <scope>IDENTIFICATION</scope>
    <source>
        <tissue evidence="2">Whole organism</tissue>
    </source>
</reference>
<feature type="non-terminal residue" evidence="2">
    <location>
        <position position="1"/>
    </location>
</feature>
<dbReference type="RefSeq" id="XP_047737116.1">
    <property type="nucleotide sequence ID" value="XM_047881160.1"/>
</dbReference>
<proteinExistence type="predicted"/>
<gene>
    <name evidence="2" type="primary">LOC125178114</name>
</gene>
<keyword evidence="1" id="KW-1185">Reference proteome</keyword>
<feature type="non-terminal residue" evidence="2">
    <location>
        <position position="116"/>
    </location>
</feature>
<accession>A0A979FKN9</accession>
<dbReference type="AlphaFoldDB" id="A0A979FKN9"/>
<dbReference type="GeneID" id="125178114"/>
<evidence type="ECO:0000313" key="1">
    <source>
        <dbReference type="Proteomes" id="UP000694843"/>
    </source>
</evidence>
<protein>
    <submittedName>
        <fullName evidence="2">Uncharacterized protein LOC125178114</fullName>
    </submittedName>
</protein>
<organism evidence="1 2">
    <name type="scientific">Hyalella azteca</name>
    <name type="common">Amphipod</name>
    <dbReference type="NCBI Taxonomy" id="294128"/>
    <lineage>
        <taxon>Eukaryota</taxon>
        <taxon>Metazoa</taxon>
        <taxon>Ecdysozoa</taxon>
        <taxon>Arthropoda</taxon>
        <taxon>Crustacea</taxon>
        <taxon>Multicrustacea</taxon>
        <taxon>Malacostraca</taxon>
        <taxon>Eumalacostraca</taxon>
        <taxon>Peracarida</taxon>
        <taxon>Amphipoda</taxon>
        <taxon>Senticaudata</taxon>
        <taxon>Talitrida</taxon>
        <taxon>Talitroidea</taxon>
        <taxon>Hyalellidae</taxon>
        <taxon>Hyalella</taxon>
    </lineage>
</organism>
<dbReference type="Proteomes" id="UP000694843">
    <property type="component" value="Unplaced"/>
</dbReference>
<evidence type="ECO:0000313" key="2">
    <source>
        <dbReference type="RefSeq" id="XP_047737116.1"/>
    </source>
</evidence>
<dbReference type="KEGG" id="hazt:125178114"/>
<sequence>REVSVATAMLTYAKPRTLVVRMEAAALRGAPWGALVAAARGVEVSLSLFSPDAYEPNDDLLLPLHNSGVRLVRFKGCVGTCAGAAALASAWQGAQLGIHMAAPLDLSALGRTYKVL</sequence>
<name>A0A979FKN9_HYAAZ</name>